<organism evidence="3 4">
    <name type="scientific">Corallococcus terminator</name>
    <dbReference type="NCBI Taxonomy" id="2316733"/>
    <lineage>
        <taxon>Bacteria</taxon>
        <taxon>Pseudomonadati</taxon>
        <taxon>Myxococcota</taxon>
        <taxon>Myxococcia</taxon>
        <taxon>Myxococcales</taxon>
        <taxon>Cystobacterineae</taxon>
        <taxon>Myxococcaceae</taxon>
        <taxon>Corallococcus</taxon>
    </lineage>
</organism>
<evidence type="ECO:0008006" key="5">
    <source>
        <dbReference type="Google" id="ProtNLM"/>
    </source>
</evidence>
<dbReference type="OrthoDB" id="5383412at2"/>
<evidence type="ECO:0000256" key="1">
    <source>
        <dbReference type="SAM" id="MobiDB-lite"/>
    </source>
</evidence>
<reference evidence="4" key="1">
    <citation type="submission" date="2018-09" db="EMBL/GenBank/DDBJ databases">
        <authorList>
            <person name="Livingstone P.G."/>
            <person name="Whitworth D.E."/>
        </authorList>
    </citation>
    <scope>NUCLEOTIDE SEQUENCE [LARGE SCALE GENOMIC DNA]</scope>
    <source>
        <strain evidence="4">CA054A</strain>
    </source>
</reference>
<keyword evidence="2" id="KW-0732">Signal</keyword>
<evidence type="ECO:0000256" key="2">
    <source>
        <dbReference type="SAM" id="SignalP"/>
    </source>
</evidence>
<evidence type="ECO:0000313" key="3">
    <source>
        <dbReference type="EMBL" id="RKG79395.1"/>
    </source>
</evidence>
<name>A0A3A8I897_9BACT</name>
<sequence>MRKIPAASPVVWLALCTLLAAGCGGTEQSDPTLNTGGDNLGADTTDPSEPDAAPDSTGKITLCHIPPGNPANAHTVTVGLPAMSAHLRHGDTLGACGGDGGTPGDGGTCESDGGSADAGTGGDVDAGPVCSPEGADCSVEGPDSCCTGLSCLEGRCWADIG</sequence>
<feature type="compositionally biased region" description="Polar residues" evidence="1">
    <location>
        <begin position="28"/>
        <end position="37"/>
    </location>
</feature>
<gene>
    <name evidence="3" type="ORF">D7V88_28735</name>
</gene>
<proteinExistence type="predicted"/>
<comment type="caution">
    <text evidence="3">The sequence shown here is derived from an EMBL/GenBank/DDBJ whole genome shotgun (WGS) entry which is preliminary data.</text>
</comment>
<feature type="signal peptide" evidence="2">
    <location>
        <begin position="1"/>
        <end position="20"/>
    </location>
</feature>
<feature type="region of interest" description="Disordered" evidence="1">
    <location>
        <begin position="28"/>
        <end position="58"/>
    </location>
</feature>
<dbReference type="PROSITE" id="PS51257">
    <property type="entry name" value="PROKAR_LIPOPROTEIN"/>
    <property type="match status" value="1"/>
</dbReference>
<accession>A0A3A8I897</accession>
<dbReference type="Proteomes" id="UP000268094">
    <property type="component" value="Unassembled WGS sequence"/>
</dbReference>
<evidence type="ECO:0000313" key="4">
    <source>
        <dbReference type="Proteomes" id="UP000268094"/>
    </source>
</evidence>
<feature type="chain" id="PRO_5017251694" description="Lipoprotein" evidence="2">
    <location>
        <begin position="21"/>
        <end position="161"/>
    </location>
</feature>
<protein>
    <recommendedName>
        <fullName evidence="5">Lipoprotein</fullName>
    </recommendedName>
</protein>
<dbReference type="AlphaFoldDB" id="A0A3A8I897"/>
<dbReference type="EMBL" id="RAVZ01000245">
    <property type="protein sequence ID" value="RKG79395.1"/>
    <property type="molecule type" value="Genomic_DNA"/>
</dbReference>
<dbReference type="RefSeq" id="WP_120543818.1">
    <property type="nucleotide sequence ID" value="NZ_RAVZ01000245.1"/>
</dbReference>
<keyword evidence="4" id="KW-1185">Reference proteome</keyword>